<evidence type="ECO:0000256" key="2">
    <source>
        <dbReference type="ARBA" id="ARBA00022448"/>
    </source>
</evidence>
<feature type="transmembrane region" description="Helical" evidence="9">
    <location>
        <begin position="346"/>
        <end position="368"/>
    </location>
</feature>
<keyword evidence="6 9" id="KW-1133">Transmembrane helix</keyword>
<evidence type="ECO:0000256" key="5">
    <source>
        <dbReference type="ARBA" id="ARBA00022692"/>
    </source>
</evidence>
<feature type="transmembrane region" description="Helical" evidence="9">
    <location>
        <begin position="224"/>
        <end position="244"/>
    </location>
</feature>
<feature type="transmembrane region" description="Helical" evidence="9">
    <location>
        <begin position="6"/>
        <end position="26"/>
    </location>
</feature>
<evidence type="ECO:0000256" key="4">
    <source>
        <dbReference type="ARBA" id="ARBA00022475"/>
    </source>
</evidence>
<comment type="caution">
    <text evidence="11">The sequence shown here is derived from an EMBL/GenBank/DDBJ whole genome shotgun (WGS) entry which is preliminary data.</text>
</comment>
<evidence type="ECO:0000256" key="6">
    <source>
        <dbReference type="ARBA" id="ARBA00022989"/>
    </source>
</evidence>
<evidence type="ECO:0000256" key="8">
    <source>
        <dbReference type="ARBA" id="ARBA00023136"/>
    </source>
</evidence>
<dbReference type="Gene3D" id="1.20.1530.20">
    <property type="match status" value="1"/>
</dbReference>
<evidence type="ECO:0000313" key="12">
    <source>
        <dbReference type="Proteomes" id="UP000037210"/>
    </source>
</evidence>
<keyword evidence="3" id="KW-0050">Antiport</keyword>
<dbReference type="EMBL" id="LFWZ01000023">
    <property type="protein sequence ID" value="KON30721.1"/>
    <property type="molecule type" value="Genomic_DNA"/>
</dbReference>
<keyword evidence="2" id="KW-0813">Transport</keyword>
<evidence type="ECO:0000259" key="10">
    <source>
        <dbReference type="Pfam" id="PF00999"/>
    </source>
</evidence>
<dbReference type="Pfam" id="PF00999">
    <property type="entry name" value="Na_H_Exchanger"/>
    <property type="match status" value="1"/>
</dbReference>
<keyword evidence="8 9" id="KW-0472">Membrane</keyword>
<feature type="transmembrane region" description="Helical" evidence="9">
    <location>
        <begin position="163"/>
        <end position="182"/>
    </location>
</feature>
<dbReference type="PANTHER" id="PTHR32507:SF0">
    <property type="entry name" value="NA(+)_H(+) ANTIPORTER 2-RELATED"/>
    <property type="match status" value="1"/>
</dbReference>
<keyword evidence="5 9" id="KW-0812">Transmembrane</keyword>
<feature type="transmembrane region" description="Helical" evidence="9">
    <location>
        <begin position="380"/>
        <end position="404"/>
    </location>
</feature>
<dbReference type="InterPro" id="IPR038770">
    <property type="entry name" value="Na+/solute_symporter_sf"/>
</dbReference>
<evidence type="ECO:0000256" key="9">
    <source>
        <dbReference type="SAM" id="Phobius"/>
    </source>
</evidence>
<keyword evidence="4" id="KW-1003">Cell membrane</keyword>
<organism evidence="11 12">
    <name type="scientific">miscellaneous Crenarchaeota group-15 archaeon DG-45</name>
    <dbReference type="NCBI Taxonomy" id="1685127"/>
    <lineage>
        <taxon>Archaea</taxon>
        <taxon>Candidatus Bathyarchaeota</taxon>
        <taxon>MCG-15</taxon>
    </lineage>
</organism>
<dbReference type="InterPro" id="IPR006153">
    <property type="entry name" value="Cation/H_exchanger_TM"/>
</dbReference>
<protein>
    <recommendedName>
        <fullName evidence="10">Cation/H+ exchanger transmembrane domain-containing protein</fullName>
    </recommendedName>
</protein>
<feature type="transmembrane region" description="Helical" evidence="9">
    <location>
        <begin position="33"/>
        <end position="50"/>
    </location>
</feature>
<feature type="transmembrane region" description="Helical" evidence="9">
    <location>
        <begin position="194"/>
        <end position="212"/>
    </location>
</feature>
<reference evidence="11 12" key="1">
    <citation type="submission" date="2015-06" db="EMBL/GenBank/DDBJ databases">
        <title>New insights into the roles of widespread benthic archaea in carbon and nitrogen cycling.</title>
        <authorList>
            <person name="Lazar C.S."/>
            <person name="Baker B.J."/>
            <person name="Seitz K.W."/>
            <person name="Hyde A.S."/>
            <person name="Dick G.J."/>
            <person name="Hinrichs K.-U."/>
            <person name="Teske A.P."/>
        </authorList>
    </citation>
    <scope>NUCLEOTIDE SEQUENCE [LARGE SCALE GENOMIC DNA]</scope>
    <source>
        <strain evidence="11">DG-45</strain>
    </source>
</reference>
<keyword evidence="7" id="KW-0406">Ion transport</keyword>
<feature type="transmembrane region" description="Helical" evidence="9">
    <location>
        <begin position="119"/>
        <end position="142"/>
    </location>
</feature>
<feature type="transmembrane region" description="Helical" evidence="9">
    <location>
        <begin position="250"/>
        <end position="267"/>
    </location>
</feature>
<comment type="subcellular location">
    <subcellularLocation>
        <location evidence="1">Cell membrane</location>
        <topology evidence="1">Multi-pass membrane protein</topology>
    </subcellularLocation>
</comment>
<evidence type="ECO:0000313" key="11">
    <source>
        <dbReference type="EMBL" id="KON30721.1"/>
    </source>
</evidence>
<dbReference type="AlphaFoldDB" id="A0A0M0BR50"/>
<dbReference type="Proteomes" id="UP000037210">
    <property type="component" value="Unassembled WGS sequence"/>
</dbReference>
<sequence length="410" mass="45133">MIEAEKLLILISSTLFLSYISGLFYTKTKIPDIVWLLFFGLLLGPVLGYFEKEVFLSISPLMSIVALCVILFDAGINVDIVMVVRTMAKSTLLAVATFLSVVLSVGYIVSYLLPASFTLLQAMLLGSMIGGSSTIAVLSILSQLEKLISDIESAKVILMMESVISDPVCIIASITLIRMIMLPGVSIMDSLHDIVFIFLLSSLFGFAVGLIWAEALGRIRGRPFAYIMTIAVLFPIYIIAERIIGEGGGPMTALTFGLAITNFRYIARRIGIDHTVRIDKKRLREFHEEITFLIKGFFFVYIGLVVTLSIEYAVIGLGIVAVVLSMRYAVTTGVGRLLNFSMQEKVLCRLIFAQGLPAFVMSQLPFIFDPNRQYFLNPGIYPDLCMPVVLGTVLFAAIAGPTVAKWQLTK</sequence>
<dbReference type="GO" id="GO:0005886">
    <property type="term" value="C:plasma membrane"/>
    <property type="evidence" value="ECO:0007669"/>
    <property type="project" value="UniProtKB-SubCell"/>
</dbReference>
<dbReference type="PANTHER" id="PTHR32507">
    <property type="entry name" value="NA(+)/H(+) ANTIPORTER 1"/>
    <property type="match status" value="1"/>
</dbReference>
<feature type="transmembrane region" description="Helical" evidence="9">
    <location>
        <begin position="91"/>
        <end position="113"/>
    </location>
</feature>
<accession>A0A0M0BR50</accession>
<evidence type="ECO:0000256" key="7">
    <source>
        <dbReference type="ARBA" id="ARBA00023065"/>
    </source>
</evidence>
<proteinExistence type="predicted"/>
<name>A0A0M0BR50_9ARCH</name>
<gene>
    <name evidence="11" type="ORF">AC482_03160</name>
</gene>
<dbReference type="GO" id="GO:1902600">
    <property type="term" value="P:proton transmembrane transport"/>
    <property type="evidence" value="ECO:0007669"/>
    <property type="project" value="InterPro"/>
</dbReference>
<feature type="transmembrane region" description="Helical" evidence="9">
    <location>
        <begin position="312"/>
        <end position="334"/>
    </location>
</feature>
<evidence type="ECO:0000256" key="1">
    <source>
        <dbReference type="ARBA" id="ARBA00004651"/>
    </source>
</evidence>
<dbReference type="GO" id="GO:0015297">
    <property type="term" value="F:antiporter activity"/>
    <property type="evidence" value="ECO:0007669"/>
    <property type="project" value="UniProtKB-KW"/>
</dbReference>
<evidence type="ECO:0000256" key="3">
    <source>
        <dbReference type="ARBA" id="ARBA00022449"/>
    </source>
</evidence>
<feature type="domain" description="Cation/H+ exchanger transmembrane" evidence="10">
    <location>
        <begin position="15"/>
        <end position="405"/>
    </location>
</feature>
<feature type="transmembrane region" description="Helical" evidence="9">
    <location>
        <begin position="288"/>
        <end position="306"/>
    </location>
</feature>